<gene>
    <name evidence="14" type="ORF">DGYR_LOCUS6463</name>
</gene>
<feature type="domain" description="C2H2-type" evidence="13">
    <location>
        <begin position="171"/>
        <end position="198"/>
    </location>
</feature>
<feature type="domain" description="C2H2-type" evidence="13">
    <location>
        <begin position="975"/>
        <end position="1002"/>
    </location>
</feature>
<feature type="domain" description="C2H2-type" evidence="13">
    <location>
        <begin position="387"/>
        <end position="414"/>
    </location>
</feature>
<dbReference type="Gene3D" id="3.30.160.60">
    <property type="entry name" value="Classic Zinc Finger"/>
    <property type="match status" value="10"/>
</dbReference>
<dbReference type="GO" id="GO:0005634">
    <property type="term" value="C:nucleus"/>
    <property type="evidence" value="ECO:0007669"/>
    <property type="project" value="UniProtKB-SubCell"/>
</dbReference>
<evidence type="ECO:0000256" key="3">
    <source>
        <dbReference type="ARBA" id="ARBA00022723"/>
    </source>
</evidence>
<feature type="region of interest" description="Disordered" evidence="12">
    <location>
        <begin position="846"/>
        <end position="877"/>
    </location>
</feature>
<feature type="compositionally biased region" description="Low complexity" evidence="12">
    <location>
        <begin position="866"/>
        <end position="877"/>
    </location>
</feature>
<dbReference type="SUPFAM" id="SSF57667">
    <property type="entry name" value="beta-beta-alpha zinc fingers"/>
    <property type="match status" value="5"/>
</dbReference>
<dbReference type="GO" id="GO:0000978">
    <property type="term" value="F:RNA polymerase II cis-regulatory region sequence-specific DNA binding"/>
    <property type="evidence" value="ECO:0007669"/>
    <property type="project" value="TreeGrafter"/>
</dbReference>
<keyword evidence="3" id="KW-0479">Metal-binding</keyword>
<dbReference type="FunFam" id="3.30.160.60:FF:001788">
    <property type="entry name" value="ras-responsive element-binding protein 1"/>
    <property type="match status" value="1"/>
</dbReference>
<dbReference type="PANTHER" id="PTHR46451:SF1">
    <property type="entry name" value="RAS-RESPONSIVE ELEMENT-BINDING PROTEIN 1"/>
    <property type="match status" value="1"/>
</dbReference>
<dbReference type="PANTHER" id="PTHR46451">
    <property type="entry name" value="RAS-RESPONSIVE ELEMENT-BINDING PROTEIN 1"/>
    <property type="match status" value="1"/>
</dbReference>
<dbReference type="Pfam" id="PF12874">
    <property type="entry name" value="zf-met"/>
    <property type="match status" value="1"/>
</dbReference>
<organism evidence="14 15">
    <name type="scientific">Dimorphilus gyrociliatus</name>
    <dbReference type="NCBI Taxonomy" id="2664684"/>
    <lineage>
        <taxon>Eukaryota</taxon>
        <taxon>Metazoa</taxon>
        <taxon>Spiralia</taxon>
        <taxon>Lophotrochozoa</taxon>
        <taxon>Annelida</taxon>
        <taxon>Polychaeta</taxon>
        <taxon>Polychaeta incertae sedis</taxon>
        <taxon>Dinophilidae</taxon>
        <taxon>Dimorphilus</taxon>
    </lineage>
</organism>
<keyword evidence="8" id="KW-0238">DNA-binding</keyword>
<dbReference type="InterPro" id="IPR013087">
    <property type="entry name" value="Znf_C2H2_type"/>
</dbReference>
<evidence type="ECO:0000256" key="10">
    <source>
        <dbReference type="ARBA" id="ARBA00023242"/>
    </source>
</evidence>
<evidence type="ECO:0000256" key="12">
    <source>
        <dbReference type="SAM" id="MobiDB-lite"/>
    </source>
</evidence>
<feature type="domain" description="C2H2-type" evidence="13">
    <location>
        <begin position="199"/>
        <end position="226"/>
    </location>
</feature>
<evidence type="ECO:0000256" key="7">
    <source>
        <dbReference type="ARBA" id="ARBA00023015"/>
    </source>
</evidence>
<feature type="region of interest" description="Disordered" evidence="12">
    <location>
        <begin position="1025"/>
        <end position="1045"/>
    </location>
</feature>
<evidence type="ECO:0000256" key="9">
    <source>
        <dbReference type="ARBA" id="ARBA00023163"/>
    </source>
</evidence>
<evidence type="ECO:0000256" key="5">
    <source>
        <dbReference type="ARBA" id="ARBA00022771"/>
    </source>
</evidence>
<evidence type="ECO:0000313" key="15">
    <source>
        <dbReference type="Proteomes" id="UP000549394"/>
    </source>
</evidence>
<dbReference type="OrthoDB" id="3069995at2759"/>
<feature type="region of interest" description="Disordered" evidence="12">
    <location>
        <begin position="238"/>
        <end position="271"/>
    </location>
</feature>
<dbReference type="InterPro" id="IPR052795">
    <property type="entry name" value="RREB1"/>
</dbReference>
<feature type="domain" description="C2H2-type" evidence="13">
    <location>
        <begin position="748"/>
        <end position="775"/>
    </location>
</feature>
<feature type="compositionally biased region" description="Acidic residues" evidence="12">
    <location>
        <begin position="48"/>
        <end position="57"/>
    </location>
</feature>
<feature type="domain" description="C2H2-type" evidence="13">
    <location>
        <begin position="879"/>
        <end position="907"/>
    </location>
</feature>
<dbReference type="Proteomes" id="UP000549394">
    <property type="component" value="Unassembled WGS sequence"/>
</dbReference>
<dbReference type="InterPro" id="IPR036236">
    <property type="entry name" value="Znf_C2H2_sf"/>
</dbReference>
<accession>A0A7I8VNZ9</accession>
<protein>
    <submittedName>
        <fullName evidence="14">DgyrCDS6760</fullName>
    </submittedName>
</protein>
<keyword evidence="5 11" id="KW-0863">Zinc-finger</keyword>
<evidence type="ECO:0000256" key="11">
    <source>
        <dbReference type="PROSITE-ProRule" id="PRU00042"/>
    </source>
</evidence>
<feature type="domain" description="C2H2-type" evidence="13">
    <location>
        <begin position="682"/>
        <end position="710"/>
    </location>
</feature>
<feature type="compositionally biased region" description="Acidic residues" evidence="12">
    <location>
        <begin position="86"/>
        <end position="95"/>
    </location>
</feature>
<dbReference type="EMBL" id="CAJFCJ010000007">
    <property type="protein sequence ID" value="CAD5118019.1"/>
    <property type="molecule type" value="Genomic_DNA"/>
</dbReference>
<evidence type="ECO:0000313" key="14">
    <source>
        <dbReference type="EMBL" id="CAD5118019.1"/>
    </source>
</evidence>
<evidence type="ECO:0000256" key="8">
    <source>
        <dbReference type="ARBA" id="ARBA00023125"/>
    </source>
</evidence>
<evidence type="ECO:0000256" key="1">
    <source>
        <dbReference type="ARBA" id="ARBA00004123"/>
    </source>
</evidence>
<dbReference type="FunFam" id="3.30.160.60:FF:000682">
    <property type="entry name" value="ras-responsive element-binding protein 1 isoform X1"/>
    <property type="match status" value="1"/>
</dbReference>
<dbReference type="Pfam" id="PF00096">
    <property type="entry name" value="zf-C2H2"/>
    <property type="match status" value="4"/>
</dbReference>
<evidence type="ECO:0000256" key="6">
    <source>
        <dbReference type="ARBA" id="ARBA00022833"/>
    </source>
</evidence>
<dbReference type="SMART" id="SM00355">
    <property type="entry name" value="ZnF_C2H2"/>
    <property type="match status" value="17"/>
</dbReference>
<evidence type="ECO:0000256" key="2">
    <source>
        <dbReference type="ARBA" id="ARBA00006991"/>
    </source>
</evidence>
<sequence length="1045" mass="118205">MHCFNFLKEQKSSKGLQNFELSPDVIIVATRAVQINEKRMEDYKGADDDLEDDDDELAPLVIETPSTNSPQPSEGPAFPVPMEIGGDIDDDEDTSATETTTTPKPMVKPIRQPSPNKSRKKGDKIQPVGIAPDGSVHFKCPVCSMVLQSQHDLTKHIRTHNTIAASPGSSNTCTICGKVLSSQSSLDRHMLVHSGERPFQCKYCSMAFTTNGNMHRHMRIHAKEGTATTSAVKKAKRKSEPQELSAVTVKKQPKVNQTLPPSQEKPIPSKMTPNVANECPVQECGRKAFLTAYGLDAHMKTCHSNLILQCPVCFVPCSSRRVLFQHVSTTHGTLPKKKIEQDGTREEVLSFHELSFFDFTHSKFPLIAKVWCDKNKLVEKDDSEKRFECSVCDSQFPSEDTLRIHKNWHALEGQMASRCVECDVDFEEASELDEHEIRHVKDAVLKRAEVKHDIREDVSREEFLAAFDLKVNKENQNEKQLQQASYINRLQKLFESPTQPVKSELHPAFGSPPFPAVSLLSDVAKKFEYPFPQGSPSPVKDETPRPYVCRLCRINFSSKSNVEKHLQTKHGVLVKDEIETAISCFSPTHLTHPNSANTLPQITTPNSKSSVRFECRLCNAYYDRRADCVRHVTQQHSNVPCEIIDTQIAQVPVTQQETPIDLSVRRNRKNSSPVRSGTNLTHFCEICRAGFTDVEDLQRHVQAKHEDKEILMSAFVKEKLRERLEVNNNTEFFMRTKKNSYSDSPHKHVCPHCFRAFPWESSLKRHVLTHTGQKPFKCPCCSVYFSTKSNRERHVARKHGLDVQDRVTKMLMELAHACSYCTRSPQRFATSEQLIAHHTLYHADKPLPEEAQARSYQDEDDDADVSSRSTSPEAASTSAECGKCGVVLPSRNLLTRHNREEHRSEVAFRCHLCDASFQDRRACAEHVVAKHPEVWNAVSEKNGYDDVQALCDSVDATSGNHRDDYDEKRIQAAKVACFACRKRFGSLQDLRRHMATHTGERAFVCPLCAKRFSFKHSLRRHMRRHEINEASDSNPASPAPEMAKA</sequence>
<dbReference type="GO" id="GO:0001228">
    <property type="term" value="F:DNA-binding transcription activator activity, RNA polymerase II-specific"/>
    <property type="evidence" value="ECO:0007669"/>
    <property type="project" value="TreeGrafter"/>
</dbReference>
<dbReference type="GO" id="GO:0008270">
    <property type="term" value="F:zinc ion binding"/>
    <property type="evidence" value="ECO:0007669"/>
    <property type="project" value="UniProtKB-KW"/>
</dbReference>
<dbReference type="PROSITE" id="PS00028">
    <property type="entry name" value="ZINC_FINGER_C2H2_1"/>
    <property type="match status" value="14"/>
</dbReference>
<feature type="domain" description="C2H2-type" evidence="13">
    <location>
        <begin position="547"/>
        <end position="570"/>
    </location>
</feature>
<keyword evidence="9" id="KW-0804">Transcription</keyword>
<feature type="domain" description="C2H2-type" evidence="13">
    <location>
        <begin position="138"/>
        <end position="160"/>
    </location>
</feature>
<reference evidence="14 15" key="1">
    <citation type="submission" date="2020-08" db="EMBL/GenBank/DDBJ databases">
        <authorList>
            <person name="Hejnol A."/>
        </authorList>
    </citation>
    <scope>NUCLEOTIDE SEQUENCE [LARGE SCALE GENOMIC DNA]</scope>
</reference>
<dbReference type="Pfam" id="PF13912">
    <property type="entry name" value="zf-C2H2_6"/>
    <property type="match status" value="2"/>
</dbReference>
<comment type="similarity">
    <text evidence="2">Belongs to the krueppel C2H2-type zinc-finger protein family.</text>
</comment>
<evidence type="ECO:0000259" key="13">
    <source>
        <dbReference type="PROSITE" id="PS50157"/>
    </source>
</evidence>
<dbReference type="PROSITE" id="PS50157">
    <property type="entry name" value="ZINC_FINGER_C2H2_2"/>
    <property type="match status" value="10"/>
</dbReference>
<comment type="subcellular location">
    <subcellularLocation>
        <location evidence="1">Nucleus</location>
    </subcellularLocation>
</comment>
<feature type="domain" description="C2H2-type" evidence="13">
    <location>
        <begin position="1003"/>
        <end position="1030"/>
    </location>
</feature>
<keyword evidence="6" id="KW-0862">Zinc</keyword>
<feature type="region of interest" description="Disordered" evidence="12">
    <location>
        <begin position="40"/>
        <end position="129"/>
    </location>
</feature>
<keyword evidence="4" id="KW-0677">Repeat</keyword>
<dbReference type="FunFam" id="3.30.160.60:FF:001156">
    <property type="entry name" value="Zinc finger protein 407"/>
    <property type="match status" value="1"/>
</dbReference>
<keyword evidence="10" id="KW-0539">Nucleus</keyword>
<evidence type="ECO:0000256" key="4">
    <source>
        <dbReference type="ARBA" id="ARBA00022737"/>
    </source>
</evidence>
<proteinExistence type="inferred from homology"/>
<keyword evidence="7" id="KW-0805">Transcription regulation</keyword>
<dbReference type="AlphaFoldDB" id="A0A7I8VNZ9"/>
<comment type="caution">
    <text evidence="14">The sequence shown here is derived from an EMBL/GenBank/DDBJ whole genome shotgun (WGS) entry which is preliminary data.</text>
</comment>
<keyword evidence="15" id="KW-1185">Reference proteome</keyword>
<name>A0A7I8VNZ9_9ANNE</name>